<organism evidence="2 3">
    <name type="scientific">Dendrothele bispora (strain CBS 962.96)</name>
    <dbReference type="NCBI Taxonomy" id="1314807"/>
    <lineage>
        <taxon>Eukaryota</taxon>
        <taxon>Fungi</taxon>
        <taxon>Dikarya</taxon>
        <taxon>Basidiomycota</taxon>
        <taxon>Agaricomycotina</taxon>
        <taxon>Agaricomycetes</taxon>
        <taxon>Agaricomycetidae</taxon>
        <taxon>Agaricales</taxon>
        <taxon>Agaricales incertae sedis</taxon>
        <taxon>Dendrothele</taxon>
    </lineage>
</organism>
<dbReference type="AlphaFoldDB" id="A0A4S8MX16"/>
<sequence length="524" mass="57800">MLQNWIRSQSWPSSGREIHPASTLRGNPFLRILSDATGLGITRKTSRPTLRRASVINSVDKNAKDADVKSLRDSRFDTWLNYAINNSLVESYVKEGKNSLLPAGRKLLNDFRDIFDDLQFVWGTRDRSEGLMEEKDTEEVKQQGEEEAKARVNKVKAREDANQEPANSSQTSLVGCDLLSQGLPKAALGLAPDEERLAGVDEARHGDKLISKEKQEAEKAKAEEKKTKAKGDRRPRQAQLRQLLAWHNGYRGRYITRDGVGTGGNCKEAHVREDEGYHVSLPVFLKKDRFGYLRKGSFNLADLMASPTCVYFPIFVPPILPTNNSTPAPTIPEGSNIRPTNDRPDAPILLSPHSPSPCPLLSGRYTLGDWSMSNANQVLGRIYLRGELEGLGGMGIETGRQHYCNLVQLFPAGLPYPHPFFAAMEEGGWVDGGRSMSSASNVKIKSSSALTTPVSIIVPRPLPTTVSIPIVDNSMMAGLGEVEVGGRDLKKVNEDEDDDEDDLLVSKYHLSFVGNTEKTSTMGE</sequence>
<name>A0A4S8MX16_DENBC</name>
<feature type="region of interest" description="Disordered" evidence="1">
    <location>
        <begin position="201"/>
        <end position="237"/>
    </location>
</feature>
<dbReference type="EMBL" id="ML179040">
    <property type="protein sequence ID" value="THV07024.1"/>
    <property type="molecule type" value="Genomic_DNA"/>
</dbReference>
<evidence type="ECO:0000313" key="3">
    <source>
        <dbReference type="Proteomes" id="UP000297245"/>
    </source>
</evidence>
<feature type="compositionally biased region" description="Polar residues" evidence="1">
    <location>
        <begin position="164"/>
        <end position="173"/>
    </location>
</feature>
<dbReference type="OrthoDB" id="19394at2759"/>
<reference evidence="2 3" key="1">
    <citation type="journal article" date="2019" name="Nat. Ecol. Evol.">
        <title>Megaphylogeny resolves global patterns of mushroom evolution.</title>
        <authorList>
            <person name="Varga T."/>
            <person name="Krizsan K."/>
            <person name="Foldi C."/>
            <person name="Dima B."/>
            <person name="Sanchez-Garcia M."/>
            <person name="Sanchez-Ramirez S."/>
            <person name="Szollosi G.J."/>
            <person name="Szarkandi J.G."/>
            <person name="Papp V."/>
            <person name="Albert L."/>
            <person name="Andreopoulos W."/>
            <person name="Angelini C."/>
            <person name="Antonin V."/>
            <person name="Barry K.W."/>
            <person name="Bougher N.L."/>
            <person name="Buchanan P."/>
            <person name="Buyck B."/>
            <person name="Bense V."/>
            <person name="Catcheside P."/>
            <person name="Chovatia M."/>
            <person name="Cooper J."/>
            <person name="Damon W."/>
            <person name="Desjardin D."/>
            <person name="Finy P."/>
            <person name="Geml J."/>
            <person name="Haridas S."/>
            <person name="Hughes K."/>
            <person name="Justo A."/>
            <person name="Karasinski D."/>
            <person name="Kautmanova I."/>
            <person name="Kiss B."/>
            <person name="Kocsube S."/>
            <person name="Kotiranta H."/>
            <person name="LaButti K.M."/>
            <person name="Lechner B.E."/>
            <person name="Liimatainen K."/>
            <person name="Lipzen A."/>
            <person name="Lukacs Z."/>
            <person name="Mihaltcheva S."/>
            <person name="Morgado L.N."/>
            <person name="Niskanen T."/>
            <person name="Noordeloos M.E."/>
            <person name="Ohm R.A."/>
            <person name="Ortiz-Santana B."/>
            <person name="Ovrebo C."/>
            <person name="Racz N."/>
            <person name="Riley R."/>
            <person name="Savchenko A."/>
            <person name="Shiryaev A."/>
            <person name="Soop K."/>
            <person name="Spirin V."/>
            <person name="Szebenyi C."/>
            <person name="Tomsovsky M."/>
            <person name="Tulloss R.E."/>
            <person name="Uehling J."/>
            <person name="Grigoriev I.V."/>
            <person name="Vagvolgyi C."/>
            <person name="Papp T."/>
            <person name="Martin F.M."/>
            <person name="Miettinen O."/>
            <person name="Hibbett D.S."/>
            <person name="Nagy L.G."/>
        </authorList>
    </citation>
    <scope>NUCLEOTIDE SEQUENCE [LARGE SCALE GENOMIC DNA]</scope>
    <source>
        <strain evidence="2 3">CBS 962.96</strain>
    </source>
</reference>
<evidence type="ECO:0000313" key="2">
    <source>
        <dbReference type="EMBL" id="THV07024.1"/>
    </source>
</evidence>
<feature type="region of interest" description="Disordered" evidence="1">
    <location>
        <begin position="129"/>
        <end position="173"/>
    </location>
</feature>
<gene>
    <name evidence="2" type="ORF">K435DRAFT_789106</name>
</gene>
<feature type="compositionally biased region" description="Basic and acidic residues" evidence="1">
    <location>
        <begin position="201"/>
        <end position="235"/>
    </location>
</feature>
<accession>A0A4S8MX16</accession>
<protein>
    <submittedName>
        <fullName evidence="2">Uncharacterized protein</fullName>
    </submittedName>
</protein>
<proteinExistence type="predicted"/>
<evidence type="ECO:0000256" key="1">
    <source>
        <dbReference type="SAM" id="MobiDB-lite"/>
    </source>
</evidence>
<dbReference type="Proteomes" id="UP000297245">
    <property type="component" value="Unassembled WGS sequence"/>
</dbReference>
<keyword evidence="3" id="KW-1185">Reference proteome</keyword>
<feature type="compositionally biased region" description="Basic and acidic residues" evidence="1">
    <location>
        <begin position="129"/>
        <end position="161"/>
    </location>
</feature>